<feature type="compositionally biased region" description="Basic and acidic residues" evidence="2">
    <location>
        <begin position="354"/>
        <end position="373"/>
    </location>
</feature>
<feature type="region of interest" description="Disordered" evidence="2">
    <location>
        <begin position="325"/>
        <end position="381"/>
    </location>
</feature>
<feature type="region of interest" description="Disordered" evidence="2">
    <location>
        <begin position="1"/>
        <end position="20"/>
    </location>
</feature>
<dbReference type="Gene3D" id="1.10.287.100">
    <property type="match status" value="1"/>
</dbReference>
<accession>A0A7G7YNP4</accession>
<evidence type="ECO:0000256" key="1">
    <source>
        <dbReference type="SAM" id="Coils"/>
    </source>
</evidence>
<dbReference type="RefSeq" id="WP_185769862.1">
    <property type="nucleotide sequence ID" value="NZ_CP046883.1"/>
</dbReference>
<dbReference type="InterPro" id="IPR019151">
    <property type="entry name" value="Proteasome_assmbl_chaperone_2"/>
</dbReference>
<dbReference type="EMBL" id="CP046883">
    <property type="protein sequence ID" value="QNH96114.1"/>
    <property type="molecule type" value="Genomic_DNA"/>
</dbReference>
<dbReference type="KEGG" id="cans:GP473_05075"/>
<protein>
    <submittedName>
        <fullName evidence="3">PAC2 family protein</fullName>
    </submittedName>
</protein>
<feature type="compositionally biased region" description="Polar residues" evidence="2">
    <location>
        <begin position="1"/>
        <end position="12"/>
    </location>
</feature>
<dbReference type="InterPro" id="IPR038389">
    <property type="entry name" value="PSMG2_sf"/>
</dbReference>
<gene>
    <name evidence="3" type="ORF">GP473_05075</name>
</gene>
<dbReference type="Pfam" id="PF09754">
    <property type="entry name" value="PAC2"/>
    <property type="match status" value="1"/>
</dbReference>
<sequence length="381" mass="42406">MTNNDRPSNDRTYSPKPRRNAMYELEYPTPMRSEESVEPLPMLVALQGYADAGQAIANASTHLLQALDHSPVASFKVDELIDYRSRRPGVTINHSRVVHRENMELTLYLLKDISDRPFLLLSGPEPDLKWEAFSDAVVELAQRTGVERVVTLYSAPMTVPHTRPLVISAHASDNALIKDFHTWDSRMIIPGAAALDTEYKLDKHGIETIGMTAHVPHYIAASDYPEATYALLKAAGTLTGLDIPLGALESDIDRIKRQLEEQVSESQEISAVVAALERQYDAEAEQMRRRKENNLLEPGQQIPTGEELGAEFEAFLADLSKVDSSEDAINLSDEQTDRQPQNDRPADPQSQENHPGDYSREDGEQTHHGKSNDADDATDGQ</sequence>
<evidence type="ECO:0000256" key="2">
    <source>
        <dbReference type="SAM" id="MobiDB-lite"/>
    </source>
</evidence>
<dbReference type="SUPFAM" id="SSF159659">
    <property type="entry name" value="Cgl1923-like"/>
    <property type="match status" value="1"/>
</dbReference>
<feature type="compositionally biased region" description="Basic and acidic residues" evidence="2">
    <location>
        <begin position="335"/>
        <end position="346"/>
    </location>
</feature>
<keyword evidence="1" id="KW-0175">Coiled coil</keyword>
<dbReference type="AlphaFoldDB" id="A0A7G7YNP4"/>
<keyword evidence="4" id="KW-1185">Reference proteome</keyword>
<feature type="coiled-coil region" evidence="1">
    <location>
        <begin position="245"/>
        <end position="293"/>
    </location>
</feature>
<reference evidence="3 4" key="1">
    <citation type="submission" date="2019-12" db="EMBL/GenBank/DDBJ databases">
        <title>Corynebacterium sp. nov., isolated from feces of the Anser Albifrons in China.</title>
        <authorList>
            <person name="Liu Q."/>
        </authorList>
    </citation>
    <scope>NUCLEOTIDE SEQUENCE [LARGE SCALE GENOMIC DNA]</scope>
    <source>
        <strain evidence="3 4">23H37-10</strain>
    </source>
</reference>
<proteinExistence type="predicted"/>
<organism evidence="3 4">
    <name type="scientific">Corynebacterium anserum</name>
    <dbReference type="NCBI Taxonomy" id="2684406"/>
    <lineage>
        <taxon>Bacteria</taxon>
        <taxon>Bacillati</taxon>
        <taxon>Actinomycetota</taxon>
        <taxon>Actinomycetes</taxon>
        <taxon>Mycobacteriales</taxon>
        <taxon>Corynebacteriaceae</taxon>
        <taxon>Corynebacterium</taxon>
    </lineage>
</organism>
<dbReference type="Proteomes" id="UP000515275">
    <property type="component" value="Chromosome"/>
</dbReference>
<name>A0A7G7YNP4_9CORY</name>
<evidence type="ECO:0000313" key="3">
    <source>
        <dbReference type="EMBL" id="QNH96114.1"/>
    </source>
</evidence>
<evidence type="ECO:0000313" key="4">
    <source>
        <dbReference type="Proteomes" id="UP000515275"/>
    </source>
</evidence>
<dbReference type="Gene3D" id="3.40.50.10900">
    <property type="entry name" value="PAC-like subunit"/>
    <property type="match status" value="1"/>
</dbReference>